<sequence>MLESTEQAGLAGLTANASRLEIKDLAVFTLPEAEGKNDFLPAAGFQLRRRDGISLLEADYKVSTYRGGGSRGVTDIQLRIDVK</sequence>
<evidence type="ECO:0000313" key="1">
    <source>
        <dbReference type="EMBL" id="OPZ91070.1"/>
    </source>
</evidence>
<reference evidence="1" key="1">
    <citation type="submission" date="2017-02" db="EMBL/GenBank/DDBJ databases">
        <title>Delving into the versatile metabolic prowess of the omnipresent phylum Bacteroidetes.</title>
        <authorList>
            <person name="Nobu M.K."/>
            <person name="Mei R."/>
            <person name="Narihiro T."/>
            <person name="Kuroda K."/>
            <person name="Liu W.-T."/>
        </authorList>
    </citation>
    <scope>NUCLEOTIDE SEQUENCE</scope>
    <source>
        <strain evidence="1">ADurb.Bin417</strain>
    </source>
</reference>
<comment type="caution">
    <text evidence="1">The sequence shown here is derived from an EMBL/GenBank/DDBJ whole genome shotgun (WGS) entry which is preliminary data.</text>
</comment>
<dbReference type="AlphaFoldDB" id="A0A1V5MDR9"/>
<accession>A0A1V5MDR9</accession>
<organism evidence="1">
    <name type="scientific">candidate division TA06 bacterium ADurb.Bin417</name>
    <dbReference type="NCBI Taxonomy" id="1852828"/>
    <lineage>
        <taxon>Bacteria</taxon>
        <taxon>Bacteria division TA06</taxon>
    </lineage>
</organism>
<dbReference type="Proteomes" id="UP000485484">
    <property type="component" value="Unassembled WGS sequence"/>
</dbReference>
<name>A0A1V5MDR9_UNCT6</name>
<protein>
    <submittedName>
        <fullName evidence="1">Uncharacterized protein</fullName>
    </submittedName>
</protein>
<proteinExistence type="predicted"/>
<dbReference type="EMBL" id="MWAK01000205">
    <property type="protein sequence ID" value="OPZ91070.1"/>
    <property type="molecule type" value="Genomic_DNA"/>
</dbReference>
<gene>
    <name evidence="1" type="ORF">BWY73_01183</name>
</gene>